<evidence type="ECO:0000313" key="1">
    <source>
        <dbReference type="EMBL" id="PAA59446.1"/>
    </source>
</evidence>
<name>A0A267ETQ9_9PLAT</name>
<accession>A0A267ETQ9</accession>
<organism evidence="2 3">
    <name type="scientific">Macrostomum lignano</name>
    <dbReference type="NCBI Taxonomy" id="282301"/>
    <lineage>
        <taxon>Eukaryota</taxon>
        <taxon>Metazoa</taxon>
        <taxon>Spiralia</taxon>
        <taxon>Lophotrochozoa</taxon>
        <taxon>Platyhelminthes</taxon>
        <taxon>Rhabditophora</taxon>
        <taxon>Macrostomorpha</taxon>
        <taxon>Macrostomida</taxon>
        <taxon>Macrostomidae</taxon>
        <taxon>Macrostomum</taxon>
    </lineage>
</organism>
<dbReference type="EMBL" id="NIVC01002262">
    <property type="protein sequence ID" value="PAA59446.1"/>
    <property type="molecule type" value="Genomic_DNA"/>
</dbReference>
<sequence length="240" mass="27122">VHSLKPQAASFCQLLGKRETIRRLVKVFAAMSSMYKRTKPEVPTTQEHEEVLNVNVCRPISQKKRAAFNEALVSLINAKRREFLGPLVQLNEQLCKIAEKAWNVSAKQPHGLVAMPYNQFLAPDYTDKANSDSGEGKFYDCLSYTDNVIRSKRELPEAAVHFWTTCGRYTSRPGKRALPQSYPPIDETFRAELEKCRGSFFLILAGQWKFSANRRIGVHFGKLSLCSSSKTPYSVVVVFG</sequence>
<dbReference type="Proteomes" id="UP000215902">
    <property type="component" value="Unassembled WGS sequence"/>
</dbReference>
<evidence type="ECO:0000313" key="3">
    <source>
        <dbReference type="Proteomes" id="UP000215902"/>
    </source>
</evidence>
<dbReference type="AlphaFoldDB" id="A0A267ETQ9"/>
<protein>
    <submittedName>
        <fullName evidence="2">Uncharacterized protein</fullName>
    </submittedName>
</protein>
<keyword evidence="3" id="KW-1185">Reference proteome</keyword>
<reference evidence="2 3" key="1">
    <citation type="submission" date="2017-06" db="EMBL/GenBank/DDBJ databases">
        <title>A platform for efficient transgenesis in Macrostomum lignano, a flatworm model organism for stem cell research.</title>
        <authorList>
            <person name="Berezikov E."/>
        </authorList>
    </citation>
    <scope>NUCLEOTIDE SEQUENCE [LARGE SCALE GENOMIC DNA]</scope>
    <source>
        <strain evidence="2">DV1</strain>
        <tissue evidence="2">Whole organism</tissue>
    </source>
</reference>
<dbReference type="EMBL" id="NIVC01001709">
    <property type="protein sequence ID" value="PAA64846.1"/>
    <property type="molecule type" value="Genomic_DNA"/>
</dbReference>
<feature type="non-terminal residue" evidence="2">
    <location>
        <position position="1"/>
    </location>
</feature>
<comment type="caution">
    <text evidence="2">The sequence shown here is derived from an EMBL/GenBank/DDBJ whole genome shotgun (WGS) entry which is preliminary data.</text>
</comment>
<proteinExistence type="predicted"/>
<evidence type="ECO:0000313" key="2">
    <source>
        <dbReference type="EMBL" id="PAA64846.1"/>
    </source>
</evidence>
<gene>
    <name evidence="2" type="ORF">BOX15_Mlig032734g1</name>
    <name evidence="1" type="ORF">BOX15_Mlig032734g2</name>
</gene>